<feature type="compositionally biased region" description="Acidic residues" evidence="1">
    <location>
        <begin position="386"/>
        <end position="401"/>
    </location>
</feature>
<feature type="compositionally biased region" description="Basic and acidic residues" evidence="1">
    <location>
        <begin position="229"/>
        <end position="254"/>
    </location>
</feature>
<comment type="caution">
    <text evidence="2">The sequence shown here is derived from an EMBL/GenBank/DDBJ whole genome shotgun (WGS) entry which is preliminary data.</text>
</comment>
<sequence>MVVIGSGHAVVEDEAKTITTTYCPSDAVTLTQTLTRASETRITTITLNKDIATPTPPPVDESRTSPVNVSPDISAPAKIAIGISVSLGVVVCVSLWYWATRRRLRRPVGRPRSPRKISPSPPLSWVPSSPPSPGNDWPNVPKPKPKPKPSGPPAPPSPPKPTKWPKPKEWPPEGPLHVPMDKKKPTPDKPWGPPGFGGEDLPEKPNSKPKPDKPWGPPGFGGETLPQKPEAKAKPKLKVDVKVNVKPQAEHTGYEKAGSLPPNTKQGPESPLNGEPRQPRPKPKPLNPLGGATVQPPYTVKPPTWHTPGKLPGGKPAVVAPERPKKPEERRPSIPTGHGPFEQPSREAPSHTTSDGRPRPPGPYINVQSPSETTRHPPMPTPLSPDYEEDGIEPPSEDLDDLQSILMEPVRASAHMPRYTSASRRPRPMSTYVGVTRSGRLQYVRERDRERQEVSSGRRHTAEGRERESSSYPRTARQDYARQVHQEYSREAYYPSAPGRFHVPA</sequence>
<dbReference type="EMBL" id="NJET01000210">
    <property type="protein sequence ID" value="PHH59387.1"/>
    <property type="molecule type" value="Genomic_DNA"/>
</dbReference>
<feature type="compositionally biased region" description="Pro residues" evidence="1">
    <location>
        <begin position="148"/>
        <end position="164"/>
    </location>
</feature>
<feature type="compositionally biased region" description="Basic and acidic residues" evidence="1">
    <location>
        <begin position="322"/>
        <end position="332"/>
    </location>
</feature>
<feature type="compositionally biased region" description="Basic and acidic residues" evidence="1">
    <location>
        <begin position="344"/>
        <end position="358"/>
    </location>
</feature>
<feature type="compositionally biased region" description="Basic and acidic residues" evidence="1">
    <location>
        <begin position="201"/>
        <end position="213"/>
    </location>
</feature>
<dbReference type="AlphaFoldDB" id="A0A2C5XSE7"/>
<protein>
    <submittedName>
        <fullName evidence="2">Uncharacterized protein</fullName>
    </submittedName>
</protein>
<feature type="compositionally biased region" description="Basic and acidic residues" evidence="1">
    <location>
        <begin position="443"/>
        <end position="453"/>
    </location>
</feature>
<feature type="compositionally biased region" description="Basic and acidic residues" evidence="1">
    <location>
        <begin position="476"/>
        <end position="490"/>
    </location>
</feature>
<evidence type="ECO:0000313" key="3">
    <source>
        <dbReference type="Proteomes" id="UP000226192"/>
    </source>
</evidence>
<keyword evidence="3" id="KW-1185">Reference proteome</keyword>
<gene>
    <name evidence="2" type="ORF">CDD81_3326</name>
</gene>
<feature type="compositionally biased region" description="Basic residues" evidence="1">
    <location>
        <begin position="106"/>
        <end position="115"/>
    </location>
</feature>
<dbReference type="Proteomes" id="UP000226192">
    <property type="component" value="Unassembled WGS sequence"/>
</dbReference>
<name>A0A2C5XSE7_9HYPO</name>
<proteinExistence type="predicted"/>
<dbReference type="OrthoDB" id="10536170at2759"/>
<evidence type="ECO:0000313" key="2">
    <source>
        <dbReference type="EMBL" id="PHH59387.1"/>
    </source>
</evidence>
<feature type="compositionally biased region" description="Basic and acidic residues" evidence="1">
    <location>
        <begin position="460"/>
        <end position="469"/>
    </location>
</feature>
<feature type="compositionally biased region" description="Pro residues" evidence="1">
    <location>
        <begin position="119"/>
        <end position="133"/>
    </location>
</feature>
<reference evidence="2 3" key="1">
    <citation type="submission" date="2017-06" db="EMBL/GenBank/DDBJ databases">
        <title>Ant-infecting Ophiocordyceps genomes reveal a high diversity of potential behavioral manipulation genes and a possible major role for enterotoxins.</title>
        <authorList>
            <person name="De Bekker C."/>
            <person name="Evans H.C."/>
            <person name="Brachmann A."/>
            <person name="Hughes D.P."/>
        </authorList>
    </citation>
    <scope>NUCLEOTIDE SEQUENCE [LARGE SCALE GENOMIC DNA]</scope>
    <source>
        <strain evidence="2 3">Map64</strain>
    </source>
</reference>
<accession>A0A2C5XSE7</accession>
<feature type="region of interest" description="Disordered" evidence="1">
    <location>
        <begin position="106"/>
        <end position="505"/>
    </location>
</feature>
<evidence type="ECO:0000256" key="1">
    <source>
        <dbReference type="SAM" id="MobiDB-lite"/>
    </source>
</evidence>
<organism evidence="2 3">
    <name type="scientific">Ophiocordyceps australis</name>
    <dbReference type="NCBI Taxonomy" id="1399860"/>
    <lineage>
        <taxon>Eukaryota</taxon>
        <taxon>Fungi</taxon>
        <taxon>Dikarya</taxon>
        <taxon>Ascomycota</taxon>
        <taxon>Pezizomycotina</taxon>
        <taxon>Sordariomycetes</taxon>
        <taxon>Hypocreomycetidae</taxon>
        <taxon>Hypocreales</taxon>
        <taxon>Ophiocordycipitaceae</taxon>
        <taxon>Ophiocordyceps</taxon>
    </lineage>
</organism>